<dbReference type="PANTHER" id="PTHR47234:SF1">
    <property type="entry name" value="TONB-DEPENDENT RECEPTOR"/>
    <property type="match status" value="1"/>
</dbReference>
<dbReference type="PANTHER" id="PTHR47234">
    <property type="match status" value="1"/>
</dbReference>
<keyword evidence="7" id="KW-0675">Receptor</keyword>
<accession>A0ABU5LSX0</accession>
<gene>
    <name evidence="7" type="ORF">N4G62_13495</name>
</gene>
<evidence type="ECO:0000313" key="8">
    <source>
        <dbReference type="Proteomes" id="UP001292182"/>
    </source>
</evidence>
<feature type="region of interest" description="Disordered" evidence="4">
    <location>
        <begin position="674"/>
        <end position="710"/>
    </location>
</feature>
<evidence type="ECO:0000256" key="2">
    <source>
        <dbReference type="ARBA" id="ARBA00023136"/>
    </source>
</evidence>
<dbReference type="EMBL" id="JAOBTW010000014">
    <property type="protein sequence ID" value="MDZ7283039.1"/>
    <property type="molecule type" value="Genomic_DNA"/>
</dbReference>
<feature type="chain" id="PRO_5045686658" evidence="5">
    <location>
        <begin position="29"/>
        <end position="860"/>
    </location>
</feature>
<organism evidence="7 8">
    <name type="scientific">Sphingomonas sanguinis</name>
    <dbReference type="NCBI Taxonomy" id="33051"/>
    <lineage>
        <taxon>Bacteria</taxon>
        <taxon>Pseudomonadati</taxon>
        <taxon>Pseudomonadota</taxon>
        <taxon>Alphaproteobacteria</taxon>
        <taxon>Sphingomonadales</taxon>
        <taxon>Sphingomonadaceae</taxon>
        <taxon>Sphingomonas</taxon>
    </lineage>
</organism>
<evidence type="ECO:0000313" key="7">
    <source>
        <dbReference type="EMBL" id="MDZ7283039.1"/>
    </source>
</evidence>
<dbReference type="Pfam" id="PF00593">
    <property type="entry name" value="TonB_dep_Rec_b-barrel"/>
    <property type="match status" value="1"/>
</dbReference>
<evidence type="ECO:0000256" key="1">
    <source>
        <dbReference type="ARBA" id="ARBA00004442"/>
    </source>
</evidence>
<dbReference type="InterPro" id="IPR037066">
    <property type="entry name" value="Plug_dom_sf"/>
</dbReference>
<evidence type="ECO:0000256" key="3">
    <source>
        <dbReference type="ARBA" id="ARBA00023237"/>
    </source>
</evidence>
<feature type="region of interest" description="Disordered" evidence="4">
    <location>
        <begin position="29"/>
        <end position="48"/>
    </location>
</feature>
<feature type="signal peptide" evidence="5">
    <location>
        <begin position="1"/>
        <end position="28"/>
    </location>
</feature>
<name>A0ABU5LSX0_9SPHN</name>
<sequence length="860" mass="91819">MRYGGSARLKRSAGWTAIVLGLAMPVGAQGQETQETEPSESPSPEVTVTGKRIPGSIIGAVEPVAVLDAQALEALGATSLSDLLKKVKALTSASGGGEPVMLLNGRRVSGFAEFQSLPYEAMERIEVLPEQEAARFGYPPNVRVMNFITKKKFRAVTVHLLPGITTEGGGGTKYSEVTSARIDGPRRLTLNVSHLRQDPVLQSQRDIVPDPETLFATTGNVTGVNGASLDPRLDALAGRSVTLAGVPLDPAARRTLAAYANSPAGVTDLGPYRTLQPLTDTIHSEASIASPLTKSVSGSLMVSMEAIQSRGLNGLAPALLRVPGGLGNFPFANDALLYRYLPDSVLHQRTTSMALHAGGALTGDVRRWSWAITGNYDRMVSRSISETGVPLGALQASIDAGGDPMAAIDPAMPARRDLNRSRAVSDTIGVKATANGPVVRLPAGEAMLTVTTDYTRIDTDARTNLSLATDAVGRTMRGASVNANVPIASAREGSLGFLGEMQLNAMTGVSQVSDFGRLRTSNLGLNWTPFRPVQLNASINIAQTAPAVTQLVAPVVATPNTPFFDYVTGRSTLVTTIFGGNPDLAPEKRRVTTLGIAVQPIKDKEIRLSTDYVDTRIDNQAASLGGATPAFQRAFPDLFVRDGLGQLVSVDLRPVNLAYERERKLRMTIDAQVMLGKTPPPPPPPAPGANPAAAKAAPPPRPPKRPPSLWLSATTNYRLEDRLTLRGTGPVLDLLDGATLSGTGGRPRWDVDLNGHFSYGLFNLGVYGRLQGPTRIRSDIAASDLRFSGRTWLVLYSFVRLENIVKKPWAKGLNVNFAVENLLNDRINVTDRNGNTPNRFQPAYIDPLGRSIRVGVRKLF</sequence>
<feature type="compositionally biased region" description="Pro residues" evidence="4">
    <location>
        <begin position="678"/>
        <end position="688"/>
    </location>
</feature>
<dbReference type="RefSeq" id="WP_322539843.1">
    <property type="nucleotide sequence ID" value="NZ_JAOBTW010000014.1"/>
</dbReference>
<evidence type="ECO:0000259" key="6">
    <source>
        <dbReference type="Pfam" id="PF00593"/>
    </source>
</evidence>
<keyword evidence="2" id="KW-0472">Membrane</keyword>
<keyword evidence="3" id="KW-0998">Cell outer membrane</keyword>
<proteinExistence type="predicted"/>
<dbReference type="InterPro" id="IPR036942">
    <property type="entry name" value="Beta-barrel_TonB_sf"/>
</dbReference>
<comment type="subcellular location">
    <subcellularLocation>
        <location evidence="1">Cell outer membrane</location>
    </subcellularLocation>
</comment>
<dbReference type="Gene3D" id="2.170.130.10">
    <property type="entry name" value="TonB-dependent receptor, plug domain"/>
    <property type="match status" value="1"/>
</dbReference>
<dbReference type="InterPro" id="IPR000531">
    <property type="entry name" value="Beta-barrel_TonB"/>
</dbReference>
<reference evidence="8" key="1">
    <citation type="submission" date="2023-07" db="EMBL/GenBank/DDBJ databases">
        <title>Whole genome sequence analysis of rice epiphytic Sphingomonas sanguinis OsEp_Plm_15B2.</title>
        <authorList>
            <person name="Sahu K.P."/>
            <person name="Asharani P."/>
            <person name="Reddy B."/>
            <person name="Kumar A."/>
        </authorList>
    </citation>
    <scope>NUCLEOTIDE SEQUENCE [LARGE SCALE GENOMIC DNA]</scope>
    <source>
        <strain evidence="8">OsEp_Plm_15B2</strain>
    </source>
</reference>
<evidence type="ECO:0000256" key="4">
    <source>
        <dbReference type="SAM" id="MobiDB-lite"/>
    </source>
</evidence>
<comment type="caution">
    <text evidence="7">The sequence shown here is derived from an EMBL/GenBank/DDBJ whole genome shotgun (WGS) entry which is preliminary data.</text>
</comment>
<dbReference type="SUPFAM" id="SSF56935">
    <property type="entry name" value="Porins"/>
    <property type="match status" value="1"/>
</dbReference>
<keyword evidence="8" id="KW-1185">Reference proteome</keyword>
<dbReference type="Proteomes" id="UP001292182">
    <property type="component" value="Unassembled WGS sequence"/>
</dbReference>
<feature type="compositionally biased region" description="Low complexity" evidence="4">
    <location>
        <begin position="39"/>
        <end position="48"/>
    </location>
</feature>
<evidence type="ECO:0000256" key="5">
    <source>
        <dbReference type="SAM" id="SignalP"/>
    </source>
</evidence>
<protein>
    <submittedName>
        <fullName evidence="7">TonB-dependent receptor</fullName>
    </submittedName>
</protein>
<feature type="domain" description="TonB-dependent receptor-like beta-barrel" evidence="6">
    <location>
        <begin position="348"/>
        <end position="631"/>
    </location>
</feature>
<dbReference type="Gene3D" id="2.40.170.20">
    <property type="entry name" value="TonB-dependent receptor, beta-barrel domain"/>
    <property type="match status" value="1"/>
</dbReference>
<keyword evidence="5" id="KW-0732">Signal</keyword>